<keyword evidence="3" id="KW-1185">Reference proteome</keyword>
<evidence type="ECO:0000313" key="3">
    <source>
        <dbReference type="Proteomes" id="UP000590647"/>
    </source>
</evidence>
<evidence type="ECO:0000313" key="2">
    <source>
        <dbReference type="EMBL" id="MBB5796261.1"/>
    </source>
</evidence>
<protein>
    <recommendedName>
        <fullName evidence="4">Glycosyltransferase subfamily 4-like N-terminal domain-containing protein</fullName>
    </recommendedName>
</protein>
<comment type="caution">
    <text evidence="2">The sequence shown here is derived from an EMBL/GenBank/DDBJ whole genome shotgun (WGS) entry which is preliminary data.</text>
</comment>
<reference evidence="2 3" key="1">
    <citation type="submission" date="2020-08" db="EMBL/GenBank/DDBJ databases">
        <title>Sequencing the genomes of 1000 actinobacteria strains.</title>
        <authorList>
            <person name="Klenk H.-P."/>
        </authorList>
    </citation>
    <scope>NUCLEOTIDE SEQUENCE [LARGE SCALE GENOMIC DNA]</scope>
    <source>
        <strain evidence="2 3">DSM 40084</strain>
    </source>
</reference>
<dbReference type="SUPFAM" id="SSF53756">
    <property type="entry name" value="UDP-Glycosyltransferase/glycogen phosphorylase"/>
    <property type="match status" value="1"/>
</dbReference>
<dbReference type="Gene3D" id="3.40.50.2000">
    <property type="entry name" value="Glycogen Phosphorylase B"/>
    <property type="match status" value="1"/>
</dbReference>
<gene>
    <name evidence="2" type="ORF">HDA41_004225</name>
</gene>
<dbReference type="EMBL" id="JACHNE010000001">
    <property type="protein sequence ID" value="MBB5796261.1"/>
    <property type="molecule type" value="Genomic_DNA"/>
</dbReference>
<dbReference type="AlphaFoldDB" id="A0A7W9H6B1"/>
<name>A0A7W9H6B1_9ACTN</name>
<evidence type="ECO:0000256" key="1">
    <source>
        <dbReference type="SAM" id="MobiDB-lite"/>
    </source>
</evidence>
<proteinExistence type="predicted"/>
<accession>A0A7W9H6B1</accession>
<dbReference type="Proteomes" id="UP000590647">
    <property type="component" value="Unassembled WGS sequence"/>
</dbReference>
<feature type="region of interest" description="Disordered" evidence="1">
    <location>
        <begin position="147"/>
        <end position="189"/>
    </location>
</feature>
<sequence length="211" mass="23441">MPRTLVVTNDFPPRQGGIETFVHAMTVRFPPDRVAVYTSGTPGDRAHDARLPFPVVRDRARVLLPTRRVTARAVELARRFDCDSVWFGAAAPLGLMAGELRRRTDVRRLVATTHGHEVWWARTPGARALLRRIGAGVNSVTCLGSYTRAGSPPPSDRRRRRACGGSRRAWTPRCSGDRRRGRRGCGSGTAWARGRSCCARRGSSRARDRTR</sequence>
<organism evidence="2 3">
    <name type="scientific">Streptomyces caelestis</name>
    <dbReference type="NCBI Taxonomy" id="36816"/>
    <lineage>
        <taxon>Bacteria</taxon>
        <taxon>Bacillati</taxon>
        <taxon>Actinomycetota</taxon>
        <taxon>Actinomycetes</taxon>
        <taxon>Kitasatosporales</taxon>
        <taxon>Streptomycetaceae</taxon>
        <taxon>Streptomyces</taxon>
    </lineage>
</organism>
<evidence type="ECO:0008006" key="4">
    <source>
        <dbReference type="Google" id="ProtNLM"/>
    </source>
</evidence>